<sequence length="204" mass="22695">MMHIIVFVMAFLAVKVFGLETPIPGYAVMDIVWDVDPFNNGTIVHIPGTVQQVHQEILKINPGFVINHTTTHETTASDHDLGNEARDDVWCHDPWGWEGMYTGLADDVIAYLRNIPGRPGLSPGPGECGRVSCNVAAIWWCNDNTHSISIDSFNTLADCALVIRNACKYMEPVLPPNTEKTKGQNFIRAEGWNCILRRDDTCNS</sequence>
<feature type="chain" id="PRO_5043049835" description="Secreted protein" evidence="1">
    <location>
        <begin position="19"/>
        <end position="204"/>
    </location>
</feature>
<dbReference type="Proteomes" id="UP001301769">
    <property type="component" value="Unassembled WGS sequence"/>
</dbReference>
<dbReference type="AlphaFoldDB" id="A0AAN7B767"/>
<evidence type="ECO:0000256" key="1">
    <source>
        <dbReference type="SAM" id="SignalP"/>
    </source>
</evidence>
<reference evidence="2" key="2">
    <citation type="submission" date="2023-05" db="EMBL/GenBank/DDBJ databases">
        <authorList>
            <consortium name="Lawrence Berkeley National Laboratory"/>
            <person name="Steindorff A."/>
            <person name="Hensen N."/>
            <person name="Bonometti L."/>
            <person name="Westerberg I."/>
            <person name="Brannstrom I.O."/>
            <person name="Guillou S."/>
            <person name="Cros-Aarteil S."/>
            <person name="Calhoun S."/>
            <person name="Haridas S."/>
            <person name="Kuo A."/>
            <person name="Mondo S."/>
            <person name="Pangilinan J."/>
            <person name="Riley R."/>
            <person name="Labutti K."/>
            <person name="Andreopoulos B."/>
            <person name="Lipzen A."/>
            <person name="Chen C."/>
            <person name="Yanf M."/>
            <person name="Daum C."/>
            <person name="Ng V."/>
            <person name="Clum A."/>
            <person name="Ohm R."/>
            <person name="Martin F."/>
            <person name="Silar P."/>
            <person name="Natvig D."/>
            <person name="Lalanne C."/>
            <person name="Gautier V."/>
            <person name="Ament-Velasquez S.L."/>
            <person name="Kruys A."/>
            <person name="Hutchinson M.I."/>
            <person name="Powell A.J."/>
            <person name="Barry K."/>
            <person name="Miller A.N."/>
            <person name="Grigoriev I.V."/>
            <person name="Debuchy R."/>
            <person name="Gladieux P."/>
            <person name="Thoren M.H."/>
            <person name="Johannesson H."/>
        </authorList>
    </citation>
    <scope>NUCLEOTIDE SEQUENCE</scope>
    <source>
        <strain evidence="2">PSN293</strain>
    </source>
</reference>
<protein>
    <recommendedName>
        <fullName evidence="4">Secreted protein</fullName>
    </recommendedName>
</protein>
<dbReference type="EMBL" id="MU858109">
    <property type="protein sequence ID" value="KAK4213383.1"/>
    <property type="molecule type" value="Genomic_DNA"/>
</dbReference>
<organism evidence="2 3">
    <name type="scientific">Rhypophila decipiens</name>
    <dbReference type="NCBI Taxonomy" id="261697"/>
    <lineage>
        <taxon>Eukaryota</taxon>
        <taxon>Fungi</taxon>
        <taxon>Dikarya</taxon>
        <taxon>Ascomycota</taxon>
        <taxon>Pezizomycotina</taxon>
        <taxon>Sordariomycetes</taxon>
        <taxon>Sordariomycetidae</taxon>
        <taxon>Sordariales</taxon>
        <taxon>Naviculisporaceae</taxon>
        <taxon>Rhypophila</taxon>
    </lineage>
</organism>
<keyword evidence="1" id="KW-0732">Signal</keyword>
<comment type="caution">
    <text evidence="2">The sequence shown here is derived from an EMBL/GenBank/DDBJ whole genome shotgun (WGS) entry which is preliminary data.</text>
</comment>
<feature type="signal peptide" evidence="1">
    <location>
        <begin position="1"/>
        <end position="18"/>
    </location>
</feature>
<dbReference type="PANTHER" id="PTHR35605">
    <property type="entry name" value="ECP2 EFFECTOR PROTEIN DOMAIN-CONTAINING PROTEIN-RELATED"/>
    <property type="match status" value="1"/>
</dbReference>
<name>A0AAN7B767_9PEZI</name>
<gene>
    <name evidence="2" type="ORF">QBC37DRAFT_473244</name>
</gene>
<evidence type="ECO:0008006" key="4">
    <source>
        <dbReference type="Google" id="ProtNLM"/>
    </source>
</evidence>
<accession>A0AAN7B767</accession>
<proteinExistence type="predicted"/>
<evidence type="ECO:0000313" key="3">
    <source>
        <dbReference type="Proteomes" id="UP001301769"/>
    </source>
</evidence>
<evidence type="ECO:0000313" key="2">
    <source>
        <dbReference type="EMBL" id="KAK4213383.1"/>
    </source>
</evidence>
<reference evidence="2" key="1">
    <citation type="journal article" date="2023" name="Mol. Phylogenet. Evol.">
        <title>Genome-scale phylogeny and comparative genomics of the fungal order Sordariales.</title>
        <authorList>
            <person name="Hensen N."/>
            <person name="Bonometti L."/>
            <person name="Westerberg I."/>
            <person name="Brannstrom I.O."/>
            <person name="Guillou S."/>
            <person name="Cros-Aarteil S."/>
            <person name="Calhoun S."/>
            <person name="Haridas S."/>
            <person name="Kuo A."/>
            <person name="Mondo S."/>
            <person name="Pangilinan J."/>
            <person name="Riley R."/>
            <person name="LaButti K."/>
            <person name="Andreopoulos B."/>
            <person name="Lipzen A."/>
            <person name="Chen C."/>
            <person name="Yan M."/>
            <person name="Daum C."/>
            <person name="Ng V."/>
            <person name="Clum A."/>
            <person name="Steindorff A."/>
            <person name="Ohm R.A."/>
            <person name="Martin F."/>
            <person name="Silar P."/>
            <person name="Natvig D.O."/>
            <person name="Lalanne C."/>
            <person name="Gautier V."/>
            <person name="Ament-Velasquez S.L."/>
            <person name="Kruys A."/>
            <person name="Hutchinson M.I."/>
            <person name="Powell A.J."/>
            <person name="Barry K."/>
            <person name="Miller A.N."/>
            <person name="Grigoriev I.V."/>
            <person name="Debuchy R."/>
            <person name="Gladieux P."/>
            <person name="Hiltunen Thoren M."/>
            <person name="Johannesson H."/>
        </authorList>
    </citation>
    <scope>NUCLEOTIDE SEQUENCE</scope>
    <source>
        <strain evidence="2">PSN293</strain>
    </source>
</reference>
<keyword evidence="3" id="KW-1185">Reference proteome</keyword>
<dbReference type="PANTHER" id="PTHR35605:SF1">
    <property type="entry name" value="ECP2 EFFECTOR PROTEIN DOMAIN-CONTAINING PROTEIN-RELATED"/>
    <property type="match status" value="1"/>
</dbReference>